<dbReference type="InterPro" id="IPR001647">
    <property type="entry name" value="HTH_TetR"/>
</dbReference>
<dbReference type="InterPro" id="IPR039536">
    <property type="entry name" value="TetR_C_Proteobacteria"/>
</dbReference>
<protein>
    <submittedName>
        <fullName evidence="6">TetR family transcriptional regulator</fullName>
    </submittedName>
</protein>
<comment type="caution">
    <text evidence="6">The sequence shown here is derived from an EMBL/GenBank/DDBJ whole genome shotgun (WGS) entry which is preliminary data.</text>
</comment>
<evidence type="ECO:0000256" key="4">
    <source>
        <dbReference type="PROSITE-ProRule" id="PRU00335"/>
    </source>
</evidence>
<proteinExistence type="predicted"/>
<reference evidence="6" key="1">
    <citation type="submission" date="2021-01" db="EMBL/GenBank/DDBJ databases">
        <title>Whole genome shotgun sequence of Planotetraspora silvatica NBRC 100141.</title>
        <authorList>
            <person name="Komaki H."/>
            <person name="Tamura T."/>
        </authorList>
    </citation>
    <scope>NUCLEOTIDE SEQUENCE</scope>
    <source>
        <strain evidence="6">NBRC 100141</strain>
    </source>
</reference>
<dbReference type="FunFam" id="1.10.10.60:FF:000141">
    <property type="entry name" value="TetR family transcriptional regulator"/>
    <property type="match status" value="1"/>
</dbReference>
<dbReference type="Pfam" id="PF00440">
    <property type="entry name" value="TetR_N"/>
    <property type="match status" value="1"/>
</dbReference>
<keyword evidence="2 4" id="KW-0238">DNA-binding</keyword>
<dbReference type="GO" id="GO:0000976">
    <property type="term" value="F:transcription cis-regulatory region binding"/>
    <property type="evidence" value="ECO:0007669"/>
    <property type="project" value="TreeGrafter"/>
</dbReference>
<dbReference type="PRINTS" id="PR00455">
    <property type="entry name" value="HTHTETR"/>
</dbReference>
<dbReference type="PANTHER" id="PTHR30055">
    <property type="entry name" value="HTH-TYPE TRANSCRIPTIONAL REGULATOR RUTR"/>
    <property type="match status" value="1"/>
</dbReference>
<dbReference type="Pfam" id="PF14246">
    <property type="entry name" value="TetR_C_7"/>
    <property type="match status" value="1"/>
</dbReference>
<sequence length="210" mass="22833">MRTWAADDPKAGLMARKREALVGAALQAFLDEGYAGSSVNRIAASAGVSIKTLYRHFDDKDDLFIAVIQSACTLDTDTTDPPWFDAPPLAGLTGAGAEHLRRVLSDEQLGLYRVVVRESQRFPELGQRYQQKVVGHDIELVARYVARWPADLREKINDPVHAARRFGALLRAGLFEKVLLGGAIPGADEIDGQALRAATDVLALAEAGRL</sequence>
<keyword evidence="1" id="KW-0805">Transcription regulation</keyword>
<evidence type="ECO:0000259" key="5">
    <source>
        <dbReference type="PROSITE" id="PS50977"/>
    </source>
</evidence>
<dbReference type="Proteomes" id="UP000644610">
    <property type="component" value="Unassembled WGS sequence"/>
</dbReference>
<evidence type="ECO:0000256" key="2">
    <source>
        <dbReference type="ARBA" id="ARBA00023125"/>
    </source>
</evidence>
<evidence type="ECO:0000313" key="7">
    <source>
        <dbReference type="Proteomes" id="UP000644610"/>
    </source>
</evidence>
<feature type="DNA-binding region" description="H-T-H motif" evidence="4">
    <location>
        <begin position="38"/>
        <end position="57"/>
    </location>
</feature>
<dbReference type="SUPFAM" id="SSF46689">
    <property type="entry name" value="Homeodomain-like"/>
    <property type="match status" value="1"/>
</dbReference>
<dbReference type="Gene3D" id="1.10.10.60">
    <property type="entry name" value="Homeodomain-like"/>
    <property type="match status" value="1"/>
</dbReference>
<dbReference type="PANTHER" id="PTHR30055:SF146">
    <property type="entry name" value="HTH-TYPE TRANSCRIPTIONAL DUAL REGULATOR CECR"/>
    <property type="match status" value="1"/>
</dbReference>
<name>A0A8J3UID6_9ACTN</name>
<accession>A0A8J3UID6</accession>
<dbReference type="GO" id="GO:0045892">
    <property type="term" value="P:negative regulation of DNA-templated transcription"/>
    <property type="evidence" value="ECO:0007669"/>
    <property type="project" value="UniProtKB-ARBA"/>
</dbReference>
<dbReference type="EMBL" id="BOOQ01000003">
    <property type="protein sequence ID" value="GII44307.1"/>
    <property type="molecule type" value="Genomic_DNA"/>
</dbReference>
<gene>
    <name evidence="6" type="ORF">Psi02_07310</name>
</gene>
<dbReference type="InterPro" id="IPR009057">
    <property type="entry name" value="Homeodomain-like_sf"/>
</dbReference>
<feature type="domain" description="HTH tetR-type" evidence="5">
    <location>
        <begin position="15"/>
        <end position="75"/>
    </location>
</feature>
<dbReference type="InterPro" id="IPR050109">
    <property type="entry name" value="HTH-type_TetR-like_transc_reg"/>
</dbReference>
<evidence type="ECO:0000313" key="6">
    <source>
        <dbReference type="EMBL" id="GII44307.1"/>
    </source>
</evidence>
<keyword evidence="3" id="KW-0804">Transcription</keyword>
<organism evidence="6 7">
    <name type="scientific">Planotetraspora silvatica</name>
    <dbReference type="NCBI Taxonomy" id="234614"/>
    <lineage>
        <taxon>Bacteria</taxon>
        <taxon>Bacillati</taxon>
        <taxon>Actinomycetota</taxon>
        <taxon>Actinomycetes</taxon>
        <taxon>Streptosporangiales</taxon>
        <taxon>Streptosporangiaceae</taxon>
        <taxon>Planotetraspora</taxon>
    </lineage>
</organism>
<evidence type="ECO:0000256" key="3">
    <source>
        <dbReference type="ARBA" id="ARBA00023163"/>
    </source>
</evidence>
<dbReference type="PROSITE" id="PS50977">
    <property type="entry name" value="HTH_TETR_2"/>
    <property type="match status" value="1"/>
</dbReference>
<dbReference type="AlphaFoldDB" id="A0A8J3UID6"/>
<evidence type="ECO:0000256" key="1">
    <source>
        <dbReference type="ARBA" id="ARBA00023015"/>
    </source>
</evidence>
<dbReference type="RefSeq" id="WP_203971797.1">
    <property type="nucleotide sequence ID" value="NZ_BAAAKY010000004.1"/>
</dbReference>
<dbReference type="GO" id="GO:0003700">
    <property type="term" value="F:DNA-binding transcription factor activity"/>
    <property type="evidence" value="ECO:0007669"/>
    <property type="project" value="TreeGrafter"/>
</dbReference>
<dbReference type="Gene3D" id="1.10.357.10">
    <property type="entry name" value="Tetracycline Repressor, domain 2"/>
    <property type="match status" value="1"/>
</dbReference>
<keyword evidence="7" id="KW-1185">Reference proteome</keyword>